<gene>
    <name evidence="8" type="ORF">FEQUK3_LOCUS9148</name>
</gene>
<evidence type="ECO:0000256" key="1">
    <source>
        <dbReference type="ARBA" id="ARBA00004141"/>
    </source>
</evidence>
<dbReference type="PANTHER" id="PTHR33048">
    <property type="entry name" value="PTH11-LIKE INTEGRAL MEMBRANE PROTEIN (AFU_ORTHOLOGUE AFUA_5G11245)"/>
    <property type="match status" value="1"/>
</dbReference>
<feature type="transmembrane region" description="Helical" evidence="6">
    <location>
        <begin position="88"/>
        <end position="111"/>
    </location>
</feature>
<sequence length="322" mass="35468">MRNPDAKDILASQILVFVAIALVAARLNLRLRIQKRKLLLSDKLMVAACTSGVIAGAFGPAFAALGAFEPNVYSALQGYSGGTTNLKLVLKLLFASNFPFYTTLYLCKAALLDLRIQRTCSPWTYAVTFNVGWGLSFLGDLLVFILPWLIVPALNVKRSLRIVIYFTFLLGSVNMAVSLGRFVTIFKAGADSTISLAEIVLWSALDVDIGLVIACLPSLRPYFGSRHKSENSSPDDTNGNWIRRNSRLGLESIRHNYKQHDKEGSLTYTGRQSLRRPSLWSEIEGASDAGKELFTDATDIELIEMKRPSEALIVDSDSGKKV</sequence>
<protein>
    <recommendedName>
        <fullName evidence="7">Rhodopsin domain-containing protein</fullName>
    </recommendedName>
</protein>
<dbReference type="Proteomes" id="UP000693738">
    <property type="component" value="Unassembled WGS sequence"/>
</dbReference>
<feature type="transmembrane region" description="Helical" evidence="6">
    <location>
        <begin position="123"/>
        <end position="150"/>
    </location>
</feature>
<evidence type="ECO:0000256" key="6">
    <source>
        <dbReference type="SAM" id="Phobius"/>
    </source>
</evidence>
<dbReference type="GO" id="GO:0016020">
    <property type="term" value="C:membrane"/>
    <property type="evidence" value="ECO:0007669"/>
    <property type="project" value="UniProtKB-SubCell"/>
</dbReference>
<dbReference type="AlphaFoldDB" id="A0A8J2NMB6"/>
<comment type="caution">
    <text evidence="8">The sequence shown here is derived from an EMBL/GenBank/DDBJ whole genome shotgun (WGS) entry which is preliminary data.</text>
</comment>
<evidence type="ECO:0000256" key="3">
    <source>
        <dbReference type="ARBA" id="ARBA00022989"/>
    </source>
</evidence>
<feature type="domain" description="Rhodopsin" evidence="7">
    <location>
        <begin position="134"/>
        <end position="223"/>
    </location>
</feature>
<feature type="transmembrane region" description="Helical" evidence="6">
    <location>
        <begin position="6"/>
        <end position="25"/>
    </location>
</feature>
<accession>A0A8J2NMB6</accession>
<feature type="transmembrane region" description="Helical" evidence="6">
    <location>
        <begin position="46"/>
        <end position="68"/>
    </location>
</feature>
<evidence type="ECO:0000256" key="2">
    <source>
        <dbReference type="ARBA" id="ARBA00022692"/>
    </source>
</evidence>
<keyword evidence="3 6" id="KW-1133">Transmembrane helix</keyword>
<comment type="similarity">
    <text evidence="5">Belongs to the SAT4 family.</text>
</comment>
<keyword evidence="4 6" id="KW-0472">Membrane</keyword>
<dbReference type="InterPro" id="IPR052337">
    <property type="entry name" value="SAT4-like"/>
</dbReference>
<organism evidence="8 9">
    <name type="scientific">Fusarium equiseti</name>
    <name type="common">Fusarium scirpi</name>
    <dbReference type="NCBI Taxonomy" id="61235"/>
    <lineage>
        <taxon>Eukaryota</taxon>
        <taxon>Fungi</taxon>
        <taxon>Dikarya</taxon>
        <taxon>Ascomycota</taxon>
        <taxon>Pezizomycotina</taxon>
        <taxon>Sordariomycetes</taxon>
        <taxon>Hypocreomycetidae</taxon>
        <taxon>Hypocreales</taxon>
        <taxon>Nectriaceae</taxon>
        <taxon>Fusarium</taxon>
        <taxon>Fusarium incarnatum-equiseti species complex</taxon>
    </lineage>
</organism>
<evidence type="ECO:0000259" key="7">
    <source>
        <dbReference type="Pfam" id="PF20684"/>
    </source>
</evidence>
<evidence type="ECO:0000256" key="4">
    <source>
        <dbReference type="ARBA" id="ARBA00023136"/>
    </source>
</evidence>
<dbReference type="PANTHER" id="PTHR33048:SF92">
    <property type="entry name" value="INTEGRAL MEMBRANE PROTEIN"/>
    <property type="match status" value="1"/>
</dbReference>
<evidence type="ECO:0000256" key="5">
    <source>
        <dbReference type="ARBA" id="ARBA00038359"/>
    </source>
</evidence>
<proteinExistence type="inferred from homology"/>
<dbReference type="Pfam" id="PF20684">
    <property type="entry name" value="Fung_rhodopsin"/>
    <property type="match status" value="1"/>
</dbReference>
<evidence type="ECO:0000313" key="9">
    <source>
        <dbReference type="Proteomes" id="UP000693738"/>
    </source>
</evidence>
<feature type="transmembrane region" description="Helical" evidence="6">
    <location>
        <begin position="162"/>
        <end position="184"/>
    </location>
</feature>
<keyword evidence="2 6" id="KW-0812">Transmembrane</keyword>
<dbReference type="EMBL" id="CAJSTJ010000157">
    <property type="protein sequence ID" value="CAG7563424.1"/>
    <property type="molecule type" value="Genomic_DNA"/>
</dbReference>
<comment type="subcellular location">
    <subcellularLocation>
        <location evidence="1">Membrane</location>
        <topology evidence="1">Multi-pass membrane protein</topology>
    </subcellularLocation>
</comment>
<evidence type="ECO:0000313" key="8">
    <source>
        <dbReference type="EMBL" id="CAG7563424.1"/>
    </source>
</evidence>
<reference evidence="8" key="1">
    <citation type="submission" date="2021-05" db="EMBL/GenBank/DDBJ databases">
        <authorList>
            <person name="Khan N."/>
        </authorList>
    </citation>
    <scope>NUCLEOTIDE SEQUENCE</scope>
</reference>
<name>A0A8J2NMB6_FUSEQ</name>
<dbReference type="InterPro" id="IPR049326">
    <property type="entry name" value="Rhodopsin_dom_fungi"/>
</dbReference>